<dbReference type="AlphaFoldDB" id="A0A927B2Z1"/>
<organism evidence="1 2">
    <name type="scientific">Spirosoma validum</name>
    <dbReference type="NCBI Taxonomy" id="2771355"/>
    <lineage>
        <taxon>Bacteria</taxon>
        <taxon>Pseudomonadati</taxon>
        <taxon>Bacteroidota</taxon>
        <taxon>Cytophagia</taxon>
        <taxon>Cytophagales</taxon>
        <taxon>Cytophagaceae</taxon>
        <taxon>Spirosoma</taxon>
    </lineage>
</organism>
<protein>
    <submittedName>
        <fullName evidence="1">DUF4249 domain-containing protein</fullName>
    </submittedName>
</protein>
<sequence>MRTHPIICAVITCLTGLVLLYGCTSLRNEVDPNLLGPASTKLVVTGFISPQDTVLAIKVTRSNTVVGDSISLLQTGNNVTDATVTLSDGSKTVRLPYNNIPASDTVRSRPYYSINARLLPIVSGRSYTLTVVANGQRATSVCTIPAAVPPKAIILNDSVNRRYSISIKWQDPDGQANYYQAAGIFRYIAANCKACQNEVYNTLSFDDDSRGLISDVGYEGGDMSSGRAFLTSSSTPNFYNYYKTASVTANLMSIDQNFYRFQDAAMRQRRSRNNPFAEPVLIPSNIEGGLGCFAGYNNATMTLKLK</sequence>
<evidence type="ECO:0000313" key="2">
    <source>
        <dbReference type="Proteomes" id="UP000653797"/>
    </source>
</evidence>
<name>A0A927B2Z1_9BACT</name>
<dbReference type="Proteomes" id="UP000653797">
    <property type="component" value="Unassembled WGS sequence"/>
</dbReference>
<evidence type="ECO:0000313" key="1">
    <source>
        <dbReference type="EMBL" id="MBD2754624.1"/>
    </source>
</evidence>
<keyword evidence="2" id="KW-1185">Reference proteome</keyword>
<dbReference type="PROSITE" id="PS51257">
    <property type="entry name" value="PROKAR_LIPOPROTEIN"/>
    <property type="match status" value="1"/>
</dbReference>
<reference evidence="1" key="1">
    <citation type="submission" date="2020-09" db="EMBL/GenBank/DDBJ databases">
        <authorList>
            <person name="Kim M.K."/>
        </authorList>
    </citation>
    <scope>NUCLEOTIDE SEQUENCE</scope>
    <source>
        <strain evidence="1">BT704</strain>
    </source>
</reference>
<dbReference type="EMBL" id="JACXAA010000006">
    <property type="protein sequence ID" value="MBD2754624.1"/>
    <property type="molecule type" value="Genomic_DNA"/>
</dbReference>
<dbReference type="Pfam" id="PF14054">
    <property type="entry name" value="DUF4249"/>
    <property type="match status" value="1"/>
</dbReference>
<proteinExistence type="predicted"/>
<dbReference type="InterPro" id="IPR025345">
    <property type="entry name" value="DUF4249"/>
</dbReference>
<accession>A0A927B2Z1</accession>
<gene>
    <name evidence="1" type="ORF">IC230_17080</name>
</gene>
<dbReference type="RefSeq" id="WP_191040257.1">
    <property type="nucleotide sequence ID" value="NZ_JACXAA010000006.1"/>
</dbReference>
<comment type="caution">
    <text evidence="1">The sequence shown here is derived from an EMBL/GenBank/DDBJ whole genome shotgun (WGS) entry which is preliminary data.</text>
</comment>